<keyword evidence="4 5" id="KW-0413">Isomerase</keyword>
<sequence length="245" mass="26888">MDGVSTCARGGGAGATTRGFLDSPQQRHQHLHLRSRRSRRSRRVASTSSAERRRQTDVDGGDGVGDGAGLAGRRSVSLGLLVCGVLGLEEGPCAAEEGKYERTKLGVPFEDVYLGPNPKEERAVKEGDVVEIDYVLRRSNGYFIYGTIQGVSFQPSDVPTEPFLFKVGSETVIPGLSDVVRGMRKGGKRRALIPPRLGYTGEQEFQKQPKQLELEPLPPTFATKRQLLNHCNEPLLFEIELVKIK</sequence>
<organism evidence="8">
    <name type="scientific">Chloropicon primus</name>
    <dbReference type="NCBI Taxonomy" id="1764295"/>
    <lineage>
        <taxon>Eukaryota</taxon>
        <taxon>Viridiplantae</taxon>
        <taxon>Chlorophyta</taxon>
        <taxon>Chloropicophyceae</taxon>
        <taxon>Chloropicales</taxon>
        <taxon>Chloropicaceae</taxon>
        <taxon>Chloropicon</taxon>
    </lineage>
</organism>
<dbReference type="Gene3D" id="3.10.50.40">
    <property type="match status" value="1"/>
</dbReference>
<proteinExistence type="predicted"/>
<dbReference type="PANTHER" id="PTHR43811:SF26">
    <property type="entry name" value="PEPTIDYL-PROLYL CIS-TRANS ISOMERASE FKBP16-1, CHLOROPLASTIC"/>
    <property type="match status" value="1"/>
</dbReference>
<evidence type="ECO:0000256" key="6">
    <source>
        <dbReference type="SAM" id="MobiDB-lite"/>
    </source>
</evidence>
<dbReference type="EC" id="5.2.1.8" evidence="2 5"/>
<evidence type="ECO:0000256" key="4">
    <source>
        <dbReference type="ARBA" id="ARBA00023235"/>
    </source>
</evidence>
<feature type="region of interest" description="Disordered" evidence="6">
    <location>
        <begin position="1"/>
        <end position="67"/>
    </location>
</feature>
<feature type="domain" description="PPIase FKBP-type" evidence="7">
    <location>
        <begin position="127"/>
        <end position="245"/>
    </location>
</feature>
<keyword evidence="3 5" id="KW-0697">Rotamase</keyword>
<dbReference type="GO" id="GO:0003755">
    <property type="term" value="F:peptidyl-prolyl cis-trans isomerase activity"/>
    <property type="evidence" value="ECO:0007669"/>
    <property type="project" value="UniProtKB-KW"/>
</dbReference>
<evidence type="ECO:0000256" key="2">
    <source>
        <dbReference type="ARBA" id="ARBA00013194"/>
    </source>
</evidence>
<dbReference type="Pfam" id="PF00254">
    <property type="entry name" value="FKBP_C"/>
    <property type="match status" value="1"/>
</dbReference>
<dbReference type="PANTHER" id="PTHR43811">
    <property type="entry name" value="FKBP-TYPE PEPTIDYL-PROLYL CIS-TRANS ISOMERASE FKPA"/>
    <property type="match status" value="1"/>
</dbReference>
<name>A0A7S2T5N8_9CHLO</name>
<dbReference type="SUPFAM" id="SSF54534">
    <property type="entry name" value="FKBP-like"/>
    <property type="match status" value="1"/>
</dbReference>
<protein>
    <recommendedName>
        <fullName evidence="2 5">peptidylprolyl isomerase</fullName>
        <ecNumber evidence="2 5">5.2.1.8</ecNumber>
    </recommendedName>
</protein>
<dbReference type="EMBL" id="HBHL01010961">
    <property type="protein sequence ID" value="CAD9718380.1"/>
    <property type="molecule type" value="Transcribed_RNA"/>
</dbReference>
<dbReference type="InterPro" id="IPR001179">
    <property type="entry name" value="PPIase_FKBP_dom"/>
</dbReference>
<accession>A0A7S2T5N8</accession>
<evidence type="ECO:0000256" key="1">
    <source>
        <dbReference type="ARBA" id="ARBA00000971"/>
    </source>
</evidence>
<evidence type="ECO:0000256" key="3">
    <source>
        <dbReference type="ARBA" id="ARBA00023110"/>
    </source>
</evidence>
<reference evidence="8" key="1">
    <citation type="submission" date="2021-01" db="EMBL/GenBank/DDBJ databases">
        <authorList>
            <person name="Corre E."/>
            <person name="Pelletier E."/>
            <person name="Niang G."/>
            <person name="Scheremetjew M."/>
            <person name="Finn R."/>
            <person name="Kale V."/>
            <person name="Holt S."/>
            <person name="Cochrane G."/>
            <person name="Meng A."/>
            <person name="Brown T."/>
            <person name="Cohen L."/>
        </authorList>
    </citation>
    <scope>NUCLEOTIDE SEQUENCE</scope>
    <source>
        <strain evidence="8">CCMP1205</strain>
    </source>
</reference>
<comment type="catalytic activity">
    <reaction evidence="1 5">
        <text>[protein]-peptidylproline (omega=180) = [protein]-peptidylproline (omega=0)</text>
        <dbReference type="Rhea" id="RHEA:16237"/>
        <dbReference type="Rhea" id="RHEA-COMP:10747"/>
        <dbReference type="Rhea" id="RHEA-COMP:10748"/>
        <dbReference type="ChEBI" id="CHEBI:83833"/>
        <dbReference type="ChEBI" id="CHEBI:83834"/>
        <dbReference type="EC" id="5.2.1.8"/>
    </reaction>
</comment>
<evidence type="ECO:0000256" key="5">
    <source>
        <dbReference type="PROSITE-ProRule" id="PRU00277"/>
    </source>
</evidence>
<dbReference type="InterPro" id="IPR046357">
    <property type="entry name" value="PPIase_dom_sf"/>
</dbReference>
<gene>
    <name evidence="8" type="ORF">CPRI1469_LOCUS7245</name>
</gene>
<evidence type="ECO:0000313" key="8">
    <source>
        <dbReference type="EMBL" id="CAD9718380.1"/>
    </source>
</evidence>
<feature type="compositionally biased region" description="Basic residues" evidence="6">
    <location>
        <begin position="27"/>
        <end position="43"/>
    </location>
</feature>
<dbReference type="PROSITE" id="PS50059">
    <property type="entry name" value="FKBP_PPIASE"/>
    <property type="match status" value="1"/>
</dbReference>
<dbReference type="AlphaFoldDB" id="A0A7S2T5N8"/>
<evidence type="ECO:0000259" key="7">
    <source>
        <dbReference type="PROSITE" id="PS50059"/>
    </source>
</evidence>